<proteinExistence type="predicted"/>
<dbReference type="InterPro" id="IPR029787">
    <property type="entry name" value="Nucleotide_cyclase"/>
</dbReference>
<dbReference type="SUPFAM" id="SSF55781">
    <property type="entry name" value="GAF domain-like"/>
    <property type="match status" value="2"/>
</dbReference>
<dbReference type="Proteomes" id="UP001148125">
    <property type="component" value="Unassembled WGS sequence"/>
</dbReference>
<dbReference type="Gene3D" id="3.30.70.270">
    <property type="match status" value="1"/>
</dbReference>
<accession>A0ABT5VKQ9</accession>
<organism evidence="2 3">
    <name type="scientific">Alkalihalobacterium chitinilyticum</name>
    <dbReference type="NCBI Taxonomy" id="2980103"/>
    <lineage>
        <taxon>Bacteria</taxon>
        <taxon>Bacillati</taxon>
        <taxon>Bacillota</taxon>
        <taxon>Bacilli</taxon>
        <taxon>Bacillales</taxon>
        <taxon>Bacillaceae</taxon>
        <taxon>Alkalihalobacterium</taxon>
    </lineage>
</organism>
<sequence length="765" mass="87477">MNKLNANEVNSIDMSKLLQLSVTDSVSFGKCFQSAVLFLADQEGQIITIREIGGLNTQMIEVLYQLKDSMLEKEYPFDLNGCLTDIISVSLPENTWDGYLGMIASISELENNISIKSFLEGFRNALYLSYYLQNYRFEKTEKDMEEASTALQKILKDSNYDINMTSIAKSVIELIQTSFDPFVKDVLLFERLDDALLSLVCSTTDRIETSSKQCYLHRNSIQKEWAIYTHTEMTKNMWMSCDFHYDKALIVPTCTEKTNPLTVLVILLRDQQVEENNYKEFKRFLKEVKPILLQAHKNDRGSIELKRKALLLQVTKKFHSSMDVGEVLGEMIYAVEEMYPSFSVNLLLSRDWKVSENLPVKQFNYGIESYGVGETAFLTGDIQIEDVIKDQCSRLYAPLRGKQGVYGVMQIQTTNSMVFPKHEIEFIETLADIGGNALENAELYQQSQQLINDLQLINQTSHQLNSNLRLSDTIRFMTDQILRSFSAEQVGYIMFTSGELNVLEGSTEFYFTEKAQVPLATLSKQIKIEKESLFVGDAKADGIFEIDPYQSLLAVPMVQSGELKGMVVVLHQNPYHFTFENFKLLQSLIHHSTLAFTNSILHEELERLVITDHLTRLYSRNYLDQKIQESMFTDAYGCFILIDIDNFKLINDTYGHQVGDDIIIQVANVMKKNIRDHDIAARWGGEELAIYLPKVQLETGIKIAERIVKNVAIETSPRVTISCGISYWDQTDEKKSLKLLFNMADECLYIAKKSGKNQVIDQTNL</sequence>
<dbReference type="PANTHER" id="PTHR45138">
    <property type="entry name" value="REGULATORY COMPONENTS OF SENSORY TRANSDUCTION SYSTEM"/>
    <property type="match status" value="1"/>
</dbReference>
<dbReference type="PROSITE" id="PS50887">
    <property type="entry name" value="GGDEF"/>
    <property type="match status" value="1"/>
</dbReference>
<feature type="domain" description="GGDEF" evidence="1">
    <location>
        <begin position="635"/>
        <end position="764"/>
    </location>
</feature>
<dbReference type="NCBIfam" id="TIGR00254">
    <property type="entry name" value="GGDEF"/>
    <property type="match status" value="1"/>
</dbReference>
<dbReference type="EMBL" id="JAOTPO010000022">
    <property type="protein sequence ID" value="MDE5415892.1"/>
    <property type="molecule type" value="Genomic_DNA"/>
</dbReference>
<keyword evidence="3" id="KW-1185">Reference proteome</keyword>
<name>A0ABT5VKQ9_9BACI</name>
<dbReference type="EC" id="2.7.7.65" evidence="2"/>
<dbReference type="SUPFAM" id="SSF55073">
    <property type="entry name" value="Nucleotide cyclase"/>
    <property type="match status" value="1"/>
</dbReference>
<evidence type="ECO:0000259" key="1">
    <source>
        <dbReference type="PROSITE" id="PS50887"/>
    </source>
</evidence>
<protein>
    <submittedName>
        <fullName evidence="2">Diguanylate cyclase</fullName>
        <ecNumber evidence="2">2.7.7.65</ecNumber>
    </submittedName>
</protein>
<dbReference type="RefSeq" id="WP_275120483.1">
    <property type="nucleotide sequence ID" value="NZ_JAOTPO010000022.1"/>
</dbReference>
<dbReference type="InterPro" id="IPR003018">
    <property type="entry name" value="GAF"/>
</dbReference>
<dbReference type="InterPro" id="IPR000160">
    <property type="entry name" value="GGDEF_dom"/>
</dbReference>
<dbReference type="InterPro" id="IPR029016">
    <property type="entry name" value="GAF-like_dom_sf"/>
</dbReference>
<dbReference type="CDD" id="cd01949">
    <property type="entry name" value="GGDEF"/>
    <property type="match status" value="1"/>
</dbReference>
<dbReference type="GO" id="GO:0052621">
    <property type="term" value="F:diguanylate cyclase activity"/>
    <property type="evidence" value="ECO:0007669"/>
    <property type="project" value="UniProtKB-EC"/>
</dbReference>
<evidence type="ECO:0000313" key="3">
    <source>
        <dbReference type="Proteomes" id="UP001148125"/>
    </source>
</evidence>
<dbReference type="InterPro" id="IPR050469">
    <property type="entry name" value="Diguanylate_Cyclase"/>
</dbReference>
<keyword evidence="2" id="KW-0808">Transferase</keyword>
<dbReference type="InterPro" id="IPR043128">
    <property type="entry name" value="Rev_trsase/Diguanyl_cyclase"/>
</dbReference>
<dbReference type="PANTHER" id="PTHR45138:SF9">
    <property type="entry name" value="DIGUANYLATE CYCLASE DGCM-RELATED"/>
    <property type="match status" value="1"/>
</dbReference>
<dbReference type="Gene3D" id="3.30.450.40">
    <property type="match status" value="2"/>
</dbReference>
<comment type="caution">
    <text evidence="2">The sequence shown here is derived from an EMBL/GenBank/DDBJ whole genome shotgun (WGS) entry which is preliminary data.</text>
</comment>
<keyword evidence="2" id="KW-0548">Nucleotidyltransferase</keyword>
<dbReference type="Pfam" id="PF00990">
    <property type="entry name" value="GGDEF"/>
    <property type="match status" value="1"/>
</dbReference>
<reference evidence="2" key="1">
    <citation type="submission" date="2024-05" db="EMBL/GenBank/DDBJ databases">
        <title>Alkalihalobacillus sp. strain MEB203 novel alkaliphilic bacterium from Lonar Lake, India.</title>
        <authorList>
            <person name="Joshi A."/>
            <person name="Thite S."/>
            <person name="Mengade P."/>
        </authorList>
    </citation>
    <scope>NUCLEOTIDE SEQUENCE</scope>
    <source>
        <strain evidence="2">MEB 203</strain>
    </source>
</reference>
<dbReference type="Pfam" id="PF13185">
    <property type="entry name" value="GAF_2"/>
    <property type="match status" value="1"/>
</dbReference>
<dbReference type="SMART" id="SM00267">
    <property type="entry name" value="GGDEF"/>
    <property type="match status" value="1"/>
</dbReference>
<gene>
    <name evidence="2" type="ORF">N7Z68_21305</name>
</gene>
<evidence type="ECO:0000313" key="2">
    <source>
        <dbReference type="EMBL" id="MDE5415892.1"/>
    </source>
</evidence>